<evidence type="ECO:0000313" key="6">
    <source>
        <dbReference type="EMBL" id="KEZ20464.1"/>
    </source>
</evidence>
<keyword evidence="3" id="KW-0238">DNA-binding</keyword>
<reference evidence="6 7" key="1">
    <citation type="submission" date="2014-03" db="EMBL/GenBank/DDBJ databases">
        <title>Genome sequence of Sphingobium yanoikuyae B1.</title>
        <authorList>
            <person name="Gan H.M."/>
            <person name="Gan H.Y."/>
            <person name="Savka M.A."/>
        </authorList>
    </citation>
    <scope>NUCLEOTIDE SEQUENCE [LARGE SCALE GENOMIC DNA]</scope>
    <source>
        <strain evidence="6 7">B1</strain>
    </source>
</reference>
<evidence type="ECO:0000256" key="2">
    <source>
        <dbReference type="ARBA" id="ARBA00023015"/>
    </source>
</evidence>
<dbReference type="Gene3D" id="3.40.190.10">
    <property type="entry name" value="Periplasmic binding protein-like II"/>
    <property type="match status" value="2"/>
</dbReference>
<dbReference type="Pfam" id="PF00126">
    <property type="entry name" value="HTH_1"/>
    <property type="match status" value="1"/>
</dbReference>
<dbReference type="PANTHER" id="PTHR30126">
    <property type="entry name" value="HTH-TYPE TRANSCRIPTIONAL REGULATOR"/>
    <property type="match status" value="1"/>
</dbReference>
<dbReference type="AlphaFoldDB" id="A0A084ER72"/>
<dbReference type="GO" id="GO:0003700">
    <property type="term" value="F:DNA-binding transcription factor activity"/>
    <property type="evidence" value="ECO:0007669"/>
    <property type="project" value="InterPro"/>
</dbReference>
<dbReference type="InterPro" id="IPR000847">
    <property type="entry name" value="LysR_HTH_N"/>
</dbReference>
<dbReference type="GO" id="GO:0000976">
    <property type="term" value="F:transcription cis-regulatory region binding"/>
    <property type="evidence" value="ECO:0007669"/>
    <property type="project" value="TreeGrafter"/>
</dbReference>
<dbReference type="InterPro" id="IPR036388">
    <property type="entry name" value="WH-like_DNA-bd_sf"/>
</dbReference>
<dbReference type="eggNOG" id="COG0583">
    <property type="taxonomic scope" value="Bacteria"/>
</dbReference>
<dbReference type="InterPro" id="IPR036390">
    <property type="entry name" value="WH_DNA-bd_sf"/>
</dbReference>
<evidence type="ECO:0000256" key="4">
    <source>
        <dbReference type="ARBA" id="ARBA00023163"/>
    </source>
</evidence>
<dbReference type="SUPFAM" id="SSF46785">
    <property type="entry name" value="Winged helix' DNA-binding domain"/>
    <property type="match status" value="1"/>
</dbReference>
<keyword evidence="4" id="KW-0804">Transcription</keyword>
<dbReference type="Proteomes" id="UP000028534">
    <property type="component" value="Unassembled WGS sequence"/>
</dbReference>
<dbReference type="SUPFAM" id="SSF53850">
    <property type="entry name" value="Periplasmic binding protein-like II"/>
    <property type="match status" value="1"/>
</dbReference>
<evidence type="ECO:0000313" key="7">
    <source>
        <dbReference type="Proteomes" id="UP000028534"/>
    </source>
</evidence>
<evidence type="ECO:0000256" key="1">
    <source>
        <dbReference type="ARBA" id="ARBA00009437"/>
    </source>
</evidence>
<feature type="domain" description="HTH lysR-type" evidence="5">
    <location>
        <begin position="1"/>
        <end position="58"/>
    </location>
</feature>
<evidence type="ECO:0000259" key="5">
    <source>
        <dbReference type="PROSITE" id="PS50931"/>
    </source>
</evidence>
<gene>
    <name evidence="6" type="ORF">CP98_01188</name>
</gene>
<name>A0A084ER72_SPHYA</name>
<organism evidence="6 7">
    <name type="scientific">Sphingobium yanoikuyae</name>
    <name type="common">Sphingomonas yanoikuyae</name>
    <dbReference type="NCBI Taxonomy" id="13690"/>
    <lineage>
        <taxon>Bacteria</taxon>
        <taxon>Pseudomonadati</taxon>
        <taxon>Pseudomonadota</taxon>
        <taxon>Alphaproteobacteria</taxon>
        <taxon>Sphingomonadales</taxon>
        <taxon>Sphingomonadaceae</taxon>
        <taxon>Sphingobium</taxon>
    </lineage>
</organism>
<dbReference type="PANTHER" id="PTHR30126:SF40">
    <property type="entry name" value="HTH-TYPE TRANSCRIPTIONAL REGULATOR GLTR"/>
    <property type="match status" value="1"/>
</dbReference>
<comment type="similarity">
    <text evidence="1">Belongs to the LysR transcriptional regulatory family.</text>
</comment>
<protein>
    <submittedName>
        <fullName evidence="6">Transcriptional regulator, LysR family</fullName>
    </submittedName>
</protein>
<comment type="caution">
    <text evidence="6">The sequence shown here is derived from an EMBL/GenBank/DDBJ whole genome shotgun (WGS) entry which is preliminary data.</text>
</comment>
<keyword evidence="2" id="KW-0805">Transcription regulation</keyword>
<sequence length="284" mass="31415">MQISQLRAFCAVAETGSVTGAARILNKVPSSITVRIRQLEEDLDRILFLRERKRMSLSPAGRQLLEHAQRILDLADGTRALMRDEGISGPLVVGALDVVLVDYMPLLIGRMRQRHRGMTLNVRHQASEDLVAHVGDGSLDIALTEGPVRSKALRSKVAFVDEMLLVTDPGHPDIGEPGDLQCAELYGFRHDCSFRFRMDRWLAAGRRGDMPVIEIESYHTMLACVSAGMGAAWMLRSILKTLPGHHQVKTHSLGEAGRTEIHFVWRDGHLSPNAALLMEAAATM</sequence>
<evidence type="ECO:0000256" key="3">
    <source>
        <dbReference type="ARBA" id="ARBA00023125"/>
    </source>
</evidence>
<proteinExistence type="inferred from homology"/>
<dbReference type="Pfam" id="PF03466">
    <property type="entry name" value="LysR_substrate"/>
    <property type="match status" value="1"/>
</dbReference>
<accession>A0A084ER72</accession>
<dbReference type="Gene3D" id="1.10.10.10">
    <property type="entry name" value="Winged helix-like DNA-binding domain superfamily/Winged helix DNA-binding domain"/>
    <property type="match status" value="1"/>
</dbReference>
<dbReference type="PATRIC" id="fig|13690.10.peg.1228"/>
<dbReference type="RefSeq" id="WP_037517821.1">
    <property type="nucleotide sequence ID" value="NZ_JGVR01000004.1"/>
</dbReference>
<dbReference type="InterPro" id="IPR005119">
    <property type="entry name" value="LysR_subst-bd"/>
</dbReference>
<dbReference type="PROSITE" id="PS50931">
    <property type="entry name" value="HTH_LYSR"/>
    <property type="match status" value="1"/>
</dbReference>
<dbReference type="EMBL" id="JGVR01000004">
    <property type="protein sequence ID" value="KEZ20464.1"/>
    <property type="molecule type" value="Genomic_DNA"/>
</dbReference>